<dbReference type="EMBL" id="MFIF01000001">
    <property type="protein sequence ID" value="OGF87721.1"/>
    <property type="molecule type" value="Genomic_DNA"/>
</dbReference>
<evidence type="ECO:0000313" key="2">
    <source>
        <dbReference type="EMBL" id="OGF87721.1"/>
    </source>
</evidence>
<organism evidence="2 3">
    <name type="scientific">Candidatus Giovannonibacteria bacterium RIFCSPLOWO2_01_FULL_46_32</name>
    <dbReference type="NCBI Taxonomy" id="1798353"/>
    <lineage>
        <taxon>Bacteria</taxon>
        <taxon>Candidatus Giovannoniibacteriota</taxon>
    </lineage>
</organism>
<protein>
    <recommendedName>
        <fullName evidence="1">Transcriptional repressor PaaX-like central Cas2-like domain-containing protein</fullName>
    </recommendedName>
</protein>
<name>A0A1F5XJS9_9BACT</name>
<proteinExistence type="predicted"/>
<comment type="caution">
    <text evidence="2">The sequence shown here is derived from an EMBL/GenBank/DDBJ whole genome shotgun (WGS) entry which is preliminary data.</text>
</comment>
<gene>
    <name evidence="2" type="ORF">A3B19_02085</name>
</gene>
<feature type="domain" description="Transcriptional repressor PaaX-like central Cas2-like" evidence="1">
    <location>
        <begin position="111"/>
        <end position="180"/>
    </location>
</feature>
<evidence type="ECO:0000313" key="3">
    <source>
        <dbReference type="Proteomes" id="UP000177346"/>
    </source>
</evidence>
<sequence length="186" mass="21808">MKRSKTKLKSEPLIRRPSIAALILKKLGEIGYATVDSFFPAKYPEARMWREILGLDKSYKFSKQTFHSTLQRLQKQKLIARSDVGWRITDLGRKLILKINYSPRPVLPPEDGVARLIIFDVPERDRRKRLWLRIELANYGYRMLQKSVWLGRRPLPQDFFGALEDLSLRKFVHIISIERTGTLDIS</sequence>
<dbReference type="InterPro" id="IPR048846">
    <property type="entry name" value="PaaX-like_central"/>
</dbReference>
<evidence type="ECO:0000259" key="1">
    <source>
        <dbReference type="Pfam" id="PF20803"/>
    </source>
</evidence>
<dbReference type="AlphaFoldDB" id="A0A1F5XJS9"/>
<dbReference type="SUPFAM" id="SSF143430">
    <property type="entry name" value="TTP0101/SSO1404-like"/>
    <property type="match status" value="1"/>
</dbReference>
<dbReference type="Proteomes" id="UP000177346">
    <property type="component" value="Unassembled WGS sequence"/>
</dbReference>
<reference evidence="2 3" key="1">
    <citation type="journal article" date="2016" name="Nat. Commun.">
        <title>Thousands of microbial genomes shed light on interconnected biogeochemical processes in an aquifer system.</title>
        <authorList>
            <person name="Anantharaman K."/>
            <person name="Brown C.T."/>
            <person name="Hug L.A."/>
            <person name="Sharon I."/>
            <person name="Castelle C.J."/>
            <person name="Probst A.J."/>
            <person name="Thomas B.C."/>
            <person name="Singh A."/>
            <person name="Wilkins M.J."/>
            <person name="Karaoz U."/>
            <person name="Brodie E.L."/>
            <person name="Williams K.H."/>
            <person name="Hubbard S.S."/>
            <person name="Banfield J.F."/>
        </authorList>
    </citation>
    <scope>NUCLEOTIDE SEQUENCE [LARGE SCALE GENOMIC DNA]</scope>
</reference>
<accession>A0A1F5XJS9</accession>
<dbReference type="Pfam" id="PF20803">
    <property type="entry name" value="PaaX_M"/>
    <property type="match status" value="1"/>
</dbReference>